<dbReference type="EMBL" id="BAABHK010000004">
    <property type="protein sequence ID" value="GAA4626733.1"/>
    <property type="molecule type" value="Genomic_DNA"/>
</dbReference>
<proteinExistence type="predicted"/>
<evidence type="ECO:0000259" key="1">
    <source>
        <dbReference type="PROSITE" id="PS51750"/>
    </source>
</evidence>
<dbReference type="Pfam" id="PF03374">
    <property type="entry name" value="ANT"/>
    <property type="match status" value="1"/>
</dbReference>
<dbReference type="PROSITE" id="PS51750">
    <property type="entry name" value="BRO_N"/>
    <property type="match status" value="1"/>
</dbReference>
<sequence length="300" mass="32646">MSPTPAKQSGWTCICGTWNESSRTRCRSCQLPAASTEIAPFTFPATGQPVRTVLIDGEPWFVAADVCAVLDLGNPRSSLALLDDDERGVYRVDTPGGPQNATIVNEAGLYSLILRSRKPEARAFKRWVTHDVLPAIRRTGSYAAPAFEVPKSLPDALRAYAAEVEAHEETKRRAAELEGPAHSWNVLASGAGDYSVADAAKILSRDPAISIGERRLFTELAVAAWIYRARSDGRWRAYQRYVDSGRLSELPQSYEHPQTGEIALAAPQVRITVKGVRELHHQLGGVAPVQFGEQLSIGGA</sequence>
<reference evidence="3" key="1">
    <citation type="journal article" date="2019" name="Int. J. Syst. Evol. Microbiol.">
        <title>The Global Catalogue of Microorganisms (GCM) 10K type strain sequencing project: providing services to taxonomists for standard genome sequencing and annotation.</title>
        <authorList>
            <consortium name="The Broad Institute Genomics Platform"/>
            <consortium name="The Broad Institute Genome Sequencing Center for Infectious Disease"/>
            <person name="Wu L."/>
            <person name="Ma J."/>
        </authorList>
    </citation>
    <scope>NUCLEOTIDE SEQUENCE [LARGE SCALE GENOMIC DNA]</scope>
    <source>
        <strain evidence="3">JCM 17939</strain>
    </source>
</reference>
<protein>
    <submittedName>
        <fullName evidence="2">Phage antirepressor Ant</fullName>
    </submittedName>
</protein>
<keyword evidence="3" id="KW-1185">Reference proteome</keyword>
<evidence type="ECO:0000313" key="3">
    <source>
        <dbReference type="Proteomes" id="UP001501442"/>
    </source>
</evidence>
<comment type="caution">
    <text evidence="2">The sequence shown here is derived from an EMBL/GenBank/DDBJ whole genome shotgun (WGS) entry which is preliminary data.</text>
</comment>
<dbReference type="Proteomes" id="UP001501442">
    <property type="component" value="Unassembled WGS sequence"/>
</dbReference>
<dbReference type="PANTHER" id="PTHR36180">
    <property type="entry name" value="DNA-BINDING PROTEIN-RELATED-RELATED"/>
    <property type="match status" value="1"/>
</dbReference>
<dbReference type="PANTHER" id="PTHR36180:SF2">
    <property type="entry name" value="BRO FAMILY PROTEIN"/>
    <property type="match status" value="1"/>
</dbReference>
<feature type="domain" description="Bro-N" evidence="1">
    <location>
        <begin position="35"/>
        <end position="140"/>
    </location>
</feature>
<accession>A0ABP8UCR2</accession>
<dbReference type="Pfam" id="PF02498">
    <property type="entry name" value="Bro-N"/>
    <property type="match status" value="1"/>
</dbReference>
<gene>
    <name evidence="2" type="ORF">GCM10023196_036170</name>
</gene>
<dbReference type="SMART" id="SM01040">
    <property type="entry name" value="Bro-N"/>
    <property type="match status" value="1"/>
</dbReference>
<name>A0ABP8UCR2_9ACTN</name>
<organism evidence="2 3">
    <name type="scientific">Actinoallomurus vinaceus</name>
    <dbReference type="NCBI Taxonomy" id="1080074"/>
    <lineage>
        <taxon>Bacteria</taxon>
        <taxon>Bacillati</taxon>
        <taxon>Actinomycetota</taxon>
        <taxon>Actinomycetes</taxon>
        <taxon>Streptosporangiales</taxon>
        <taxon>Thermomonosporaceae</taxon>
        <taxon>Actinoallomurus</taxon>
    </lineage>
</organism>
<dbReference type="InterPro" id="IPR003497">
    <property type="entry name" value="BRO_N_domain"/>
</dbReference>
<evidence type="ECO:0000313" key="2">
    <source>
        <dbReference type="EMBL" id="GAA4626733.1"/>
    </source>
</evidence>
<dbReference type="InterPro" id="IPR005039">
    <property type="entry name" value="Ant_C"/>
</dbReference>